<evidence type="ECO:0000313" key="2">
    <source>
        <dbReference type="Proteomes" id="UP000887565"/>
    </source>
</evidence>
<keyword evidence="2" id="KW-1185">Reference proteome</keyword>
<protein>
    <submittedName>
        <fullName evidence="3">Transmembrane protein</fullName>
    </submittedName>
</protein>
<dbReference type="PANTHER" id="PTHR34929">
    <property type="entry name" value="ZGC:153157"/>
    <property type="match status" value="1"/>
</dbReference>
<keyword evidence="1" id="KW-1133">Transmembrane helix</keyword>
<dbReference type="InterPro" id="IPR029162">
    <property type="entry name" value="InaF-motif"/>
</dbReference>
<dbReference type="Proteomes" id="UP000887565">
    <property type="component" value="Unplaced"/>
</dbReference>
<dbReference type="WBParaSite" id="nRc.2.0.1.t33017-RA">
    <property type="protein sequence ID" value="nRc.2.0.1.t33017-RA"/>
    <property type="gene ID" value="nRc.2.0.1.g33017"/>
</dbReference>
<keyword evidence="1" id="KW-0812">Transmembrane</keyword>
<evidence type="ECO:0000313" key="3">
    <source>
        <dbReference type="WBParaSite" id="nRc.2.0.1.t33017-RA"/>
    </source>
</evidence>
<name>A0A915K484_ROMCU</name>
<sequence length="140" mass="15696">MDGKNFKIWVRLATVIGYLISVCMPAVALSIYYIGFWNPQYDAKFLSKNASELVNTSQSKQQVSNQKIVDKRDATFTTDKIDRILVNIDHKQSTADGKQCSCTIEEKPKAIGDSSMEELSAEIVDKKELFHSSLGSLNEK</sequence>
<dbReference type="AlphaFoldDB" id="A0A915K484"/>
<organism evidence="2 3">
    <name type="scientific">Romanomermis culicivorax</name>
    <name type="common">Nematode worm</name>
    <dbReference type="NCBI Taxonomy" id="13658"/>
    <lineage>
        <taxon>Eukaryota</taxon>
        <taxon>Metazoa</taxon>
        <taxon>Ecdysozoa</taxon>
        <taxon>Nematoda</taxon>
        <taxon>Enoplea</taxon>
        <taxon>Dorylaimia</taxon>
        <taxon>Mermithida</taxon>
        <taxon>Mermithoidea</taxon>
        <taxon>Mermithidae</taxon>
        <taxon>Romanomermis</taxon>
    </lineage>
</organism>
<dbReference type="Pfam" id="PF15018">
    <property type="entry name" value="InaF-motif"/>
    <property type="match status" value="1"/>
</dbReference>
<keyword evidence="1" id="KW-0472">Membrane</keyword>
<proteinExistence type="predicted"/>
<dbReference type="PANTHER" id="PTHR34929:SF1">
    <property type="entry name" value="INAF MOTIF CONTAINING 2"/>
    <property type="match status" value="1"/>
</dbReference>
<reference evidence="3" key="1">
    <citation type="submission" date="2022-11" db="UniProtKB">
        <authorList>
            <consortium name="WormBaseParasite"/>
        </authorList>
    </citation>
    <scope>IDENTIFICATION</scope>
</reference>
<evidence type="ECO:0000256" key="1">
    <source>
        <dbReference type="SAM" id="Phobius"/>
    </source>
</evidence>
<accession>A0A915K484</accession>
<feature type="transmembrane region" description="Helical" evidence="1">
    <location>
        <begin position="12"/>
        <end position="34"/>
    </location>
</feature>